<evidence type="ECO:0000313" key="7">
    <source>
        <dbReference type="Proteomes" id="UP000214747"/>
    </source>
</evidence>
<feature type="domain" description="HTH lysR-type" evidence="5">
    <location>
        <begin position="5"/>
        <end position="62"/>
    </location>
</feature>
<dbReference type="CDD" id="cd05466">
    <property type="entry name" value="PBP2_LTTR_substrate"/>
    <property type="match status" value="1"/>
</dbReference>
<gene>
    <name evidence="6" type="ORF">CEJ45_00930</name>
</gene>
<dbReference type="Gene3D" id="3.40.190.10">
    <property type="entry name" value="Periplasmic binding protein-like II"/>
    <property type="match status" value="2"/>
</dbReference>
<dbReference type="AlphaFoldDB" id="A0A225SZC4"/>
<keyword evidence="7" id="KW-1185">Reference proteome</keyword>
<dbReference type="SUPFAM" id="SSF46785">
    <property type="entry name" value="Winged helix' DNA-binding domain"/>
    <property type="match status" value="1"/>
</dbReference>
<dbReference type="GO" id="GO:0000976">
    <property type="term" value="F:transcription cis-regulatory region binding"/>
    <property type="evidence" value="ECO:0007669"/>
    <property type="project" value="TreeGrafter"/>
</dbReference>
<accession>A0A225SZC4</accession>
<dbReference type="Pfam" id="PF03466">
    <property type="entry name" value="LysR_substrate"/>
    <property type="match status" value="1"/>
</dbReference>
<dbReference type="InterPro" id="IPR005119">
    <property type="entry name" value="LysR_subst-bd"/>
</dbReference>
<dbReference type="PANTHER" id="PTHR30126:SF98">
    <property type="entry name" value="HTH-TYPE TRANSCRIPTIONAL ACTIVATOR BAUR"/>
    <property type="match status" value="1"/>
</dbReference>
<protein>
    <submittedName>
        <fullName evidence="6">LysR family transcriptional regulator</fullName>
    </submittedName>
</protein>
<reference evidence="6 7" key="1">
    <citation type="journal article" date="2010" name="Int. J. Syst. Evol. Microbiol.">
        <title>Reclassification of Herbaspirillum putei as a later heterotypic synonym of Herbaspirillum huttiense, with the description of H. huttiense subsp. huttiense subsp. nov. and H. huttiense subsp. putei subsp. nov., comb. nov., and description of Herbaspirillum aquaticum sp. nov.</title>
        <authorList>
            <person name="Dobritsa A.P."/>
            <person name="Reddy M.C."/>
            <person name="Samadpour M."/>
        </authorList>
    </citation>
    <scope>NUCLEOTIDE SEQUENCE [LARGE SCALE GENOMIC DNA]</scope>
    <source>
        <strain evidence="6 7">IEH 4430</strain>
    </source>
</reference>
<evidence type="ECO:0000256" key="2">
    <source>
        <dbReference type="ARBA" id="ARBA00023015"/>
    </source>
</evidence>
<name>A0A225SZC4_9BURK</name>
<keyword evidence="2" id="KW-0805">Transcription regulation</keyword>
<dbReference type="Pfam" id="PF00126">
    <property type="entry name" value="HTH_1"/>
    <property type="match status" value="1"/>
</dbReference>
<comment type="similarity">
    <text evidence="1">Belongs to the LysR transcriptional regulatory family.</text>
</comment>
<dbReference type="PANTHER" id="PTHR30126">
    <property type="entry name" value="HTH-TYPE TRANSCRIPTIONAL REGULATOR"/>
    <property type="match status" value="1"/>
</dbReference>
<organism evidence="6 7">
    <name type="scientific">Herbaspirillum aquaticum</name>
    <dbReference type="NCBI Taxonomy" id="568783"/>
    <lineage>
        <taxon>Bacteria</taxon>
        <taxon>Pseudomonadati</taxon>
        <taxon>Pseudomonadota</taxon>
        <taxon>Betaproteobacteria</taxon>
        <taxon>Burkholderiales</taxon>
        <taxon>Oxalobacteraceae</taxon>
        <taxon>Herbaspirillum</taxon>
    </lineage>
</organism>
<dbReference type="SUPFAM" id="SSF53850">
    <property type="entry name" value="Periplasmic binding protein-like II"/>
    <property type="match status" value="1"/>
</dbReference>
<keyword evidence="3" id="KW-0238">DNA-binding</keyword>
<dbReference type="EMBL" id="NJGV01000001">
    <property type="protein sequence ID" value="OWY36695.1"/>
    <property type="molecule type" value="Genomic_DNA"/>
</dbReference>
<evidence type="ECO:0000256" key="3">
    <source>
        <dbReference type="ARBA" id="ARBA00023125"/>
    </source>
</evidence>
<evidence type="ECO:0000259" key="5">
    <source>
        <dbReference type="PROSITE" id="PS50931"/>
    </source>
</evidence>
<sequence length="298" mass="33594">MTPGIDFKLLRIFAAVVRHQGFARAQQELNLTTSAISTYMAQLESDVGFTVCRRGRGGFALTDKGELLLSETLRVLGEVDSFERYTQSLKGELGGTLKIGVLDTTVTDPSLPMAEAIGVFSSRFPGMHLNLLIRSPYELQKGLLDNDLDIAVGFFPAKANGLVYQPLYREQQWLYCSDRHPCFQQRNLRASAVSEMSVVSRSYWSQTELSRHGFKRSVATVESMEAQLILILSGRYIGYLPEHYAQSWVEQGRLKVLLPSEFGYQSQFSLVLRRGRSRELPLQAMRELLQTGKRGSKR</sequence>
<evidence type="ECO:0000256" key="4">
    <source>
        <dbReference type="ARBA" id="ARBA00023163"/>
    </source>
</evidence>
<dbReference type="InterPro" id="IPR036388">
    <property type="entry name" value="WH-like_DNA-bd_sf"/>
</dbReference>
<dbReference type="RefSeq" id="WP_088753381.1">
    <property type="nucleotide sequence ID" value="NZ_JARJFG010000001.1"/>
</dbReference>
<dbReference type="PROSITE" id="PS50931">
    <property type="entry name" value="HTH_LYSR"/>
    <property type="match status" value="1"/>
</dbReference>
<dbReference type="InterPro" id="IPR000847">
    <property type="entry name" value="LysR_HTH_N"/>
</dbReference>
<evidence type="ECO:0000313" key="6">
    <source>
        <dbReference type="EMBL" id="OWY36695.1"/>
    </source>
</evidence>
<keyword evidence="4" id="KW-0804">Transcription</keyword>
<dbReference type="InterPro" id="IPR036390">
    <property type="entry name" value="WH_DNA-bd_sf"/>
</dbReference>
<proteinExistence type="inferred from homology"/>
<dbReference type="Proteomes" id="UP000214747">
    <property type="component" value="Unassembled WGS sequence"/>
</dbReference>
<comment type="caution">
    <text evidence="6">The sequence shown here is derived from an EMBL/GenBank/DDBJ whole genome shotgun (WGS) entry which is preliminary data.</text>
</comment>
<evidence type="ECO:0000256" key="1">
    <source>
        <dbReference type="ARBA" id="ARBA00009437"/>
    </source>
</evidence>
<dbReference type="GO" id="GO:0003700">
    <property type="term" value="F:DNA-binding transcription factor activity"/>
    <property type="evidence" value="ECO:0007669"/>
    <property type="project" value="InterPro"/>
</dbReference>
<dbReference type="Gene3D" id="1.10.10.10">
    <property type="entry name" value="Winged helix-like DNA-binding domain superfamily/Winged helix DNA-binding domain"/>
    <property type="match status" value="1"/>
</dbReference>